<evidence type="ECO:0000256" key="3">
    <source>
        <dbReference type="PIRSR" id="PIRSR620019-1"/>
    </source>
</evidence>
<dbReference type="InterPro" id="IPR050179">
    <property type="entry name" value="Trans_hexapeptide_repeat"/>
</dbReference>
<dbReference type="SUPFAM" id="SSF51161">
    <property type="entry name" value="Trimeric LpxA-like enzymes"/>
    <property type="match status" value="1"/>
</dbReference>
<dbReference type="PANTHER" id="PTHR43300:SF7">
    <property type="entry name" value="UDP-N-ACETYLBACILLOSAMINE N-ACETYLTRANSFERASE"/>
    <property type="match status" value="1"/>
</dbReference>
<dbReference type="RefSeq" id="WP_062277554.1">
    <property type="nucleotide sequence ID" value="NZ_DF968179.1"/>
</dbReference>
<proteinExistence type="predicted"/>
<evidence type="ECO:0000256" key="2">
    <source>
        <dbReference type="ARBA" id="ARBA00022737"/>
    </source>
</evidence>
<evidence type="ECO:0000256" key="1">
    <source>
        <dbReference type="ARBA" id="ARBA00022679"/>
    </source>
</evidence>
<dbReference type="InterPro" id="IPR018357">
    <property type="entry name" value="Hexapep_transf_CS"/>
</dbReference>
<evidence type="ECO:0000313" key="7">
    <source>
        <dbReference type="Proteomes" id="UP000053370"/>
    </source>
</evidence>
<keyword evidence="1 6" id="KW-0808">Transferase</keyword>
<gene>
    <name evidence="6" type="ORF">ATC1_11300</name>
</gene>
<feature type="domain" description="PglD N-terminal" evidence="5">
    <location>
        <begin position="5"/>
        <end position="86"/>
    </location>
</feature>
<keyword evidence="6" id="KW-0012">Acyltransferase</keyword>
<feature type="site" description="Increases basicity of active site His" evidence="3">
    <location>
        <position position="142"/>
    </location>
</feature>
<dbReference type="InterPro" id="IPR041561">
    <property type="entry name" value="PglD_N"/>
</dbReference>
<name>A0A0K8PB44_9CHLR</name>
<keyword evidence="2" id="KW-0677">Repeat</keyword>
<sequence>MKKPIFIYGAGGHSKTVIDLILSLGDWEIVGVVDDGVETGTLVMGYPVLGSANILSSLQGEGIVSVVNAIGGIGNYQVRWRIFERLRKMNFEFPNLIHPTAYIEKSVHLDEGIQILAKSYISSESQIGFGSLINAGVVLSHECNIGTCVNLSPGALLAGNVEVHDFAQIGMGATINLGVRIGKAARVGNSAVVKGDVPDQGRVYAGTIWPYSKNEIIQTDRDFRKIA</sequence>
<dbReference type="Pfam" id="PF17836">
    <property type="entry name" value="PglD_N"/>
    <property type="match status" value="1"/>
</dbReference>
<dbReference type="GO" id="GO:0016746">
    <property type="term" value="F:acyltransferase activity"/>
    <property type="evidence" value="ECO:0007669"/>
    <property type="project" value="UniProtKB-KW"/>
</dbReference>
<organism evidence="6">
    <name type="scientific">Flexilinea flocculi</name>
    <dbReference type="NCBI Taxonomy" id="1678840"/>
    <lineage>
        <taxon>Bacteria</taxon>
        <taxon>Bacillati</taxon>
        <taxon>Chloroflexota</taxon>
        <taxon>Anaerolineae</taxon>
        <taxon>Anaerolineales</taxon>
        <taxon>Anaerolineaceae</taxon>
        <taxon>Flexilinea</taxon>
    </lineage>
</organism>
<accession>A0A0K8PB44</accession>
<dbReference type="Gene3D" id="3.40.50.20">
    <property type="match status" value="1"/>
</dbReference>
<evidence type="ECO:0000256" key="4">
    <source>
        <dbReference type="PIRSR" id="PIRSR620019-2"/>
    </source>
</evidence>
<evidence type="ECO:0000313" key="6">
    <source>
        <dbReference type="EMBL" id="GAP39370.1"/>
    </source>
</evidence>
<dbReference type="NCBIfam" id="TIGR03570">
    <property type="entry name" value="NeuD_NnaD"/>
    <property type="match status" value="1"/>
</dbReference>
<feature type="active site" description="Proton acceptor" evidence="3">
    <location>
        <position position="141"/>
    </location>
</feature>
<dbReference type="InterPro" id="IPR020019">
    <property type="entry name" value="AcTrfase_PglD-like"/>
</dbReference>
<protein>
    <submittedName>
        <fullName evidence="6">Sugar O-acyltransferase, sialic acid O-acetyltransferase NeuD family</fullName>
    </submittedName>
</protein>
<dbReference type="CDD" id="cd03360">
    <property type="entry name" value="LbH_AT_putative"/>
    <property type="match status" value="1"/>
</dbReference>
<dbReference type="PROSITE" id="PS00101">
    <property type="entry name" value="HEXAPEP_TRANSFERASES"/>
    <property type="match status" value="1"/>
</dbReference>
<keyword evidence="7" id="KW-1185">Reference proteome</keyword>
<dbReference type="PANTHER" id="PTHR43300">
    <property type="entry name" value="ACETYLTRANSFERASE"/>
    <property type="match status" value="1"/>
</dbReference>
<feature type="binding site" evidence="4">
    <location>
        <position position="74"/>
    </location>
    <ligand>
        <name>substrate</name>
    </ligand>
</feature>
<dbReference type="OrthoDB" id="9801456at2"/>
<dbReference type="EMBL" id="DF968179">
    <property type="protein sequence ID" value="GAP39370.1"/>
    <property type="molecule type" value="Genomic_DNA"/>
</dbReference>
<evidence type="ECO:0000259" key="5">
    <source>
        <dbReference type="Pfam" id="PF17836"/>
    </source>
</evidence>
<dbReference type="AlphaFoldDB" id="A0A0K8PB44"/>
<dbReference type="STRING" id="1678840.ATC1_11300"/>
<reference evidence="6" key="1">
    <citation type="journal article" date="2015" name="Genome Announc.">
        <title>Draft Genome Sequence of Anaerolineae Strain TC1, a Novel Isolate from a Methanogenic Wastewater Treatment System.</title>
        <authorList>
            <person name="Matsuura N."/>
            <person name="Tourlousse D.M."/>
            <person name="Sun L."/>
            <person name="Toyonaga M."/>
            <person name="Kuroda K."/>
            <person name="Ohashi A."/>
            <person name="Cruz R."/>
            <person name="Yamaguchi T."/>
            <person name="Sekiguchi Y."/>
        </authorList>
    </citation>
    <scope>NUCLEOTIDE SEQUENCE [LARGE SCALE GENOMIC DNA]</scope>
    <source>
        <strain evidence="6">TC1</strain>
    </source>
</reference>
<dbReference type="InterPro" id="IPR011004">
    <property type="entry name" value="Trimer_LpxA-like_sf"/>
</dbReference>
<dbReference type="Proteomes" id="UP000053370">
    <property type="component" value="Unassembled WGS sequence"/>
</dbReference>
<dbReference type="Gene3D" id="2.160.10.10">
    <property type="entry name" value="Hexapeptide repeat proteins"/>
    <property type="match status" value="1"/>
</dbReference>